<protein>
    <submittedName>
        <fullName evidence="6">LysR family transcriptional regulator</fullName>
    </submittedName>
</protein>
<evidence type="ECO:0000259" key="5">
    <source>
        <dbReference type="PROSITE" id="PS50931"/>
    </source>
</evidence>
<accession>A0A9X1WB57</accession>
<evidence type="ECO:0000256" key="1">
    <source>
        <dbReference type="ARBA" id="ARBA00009437"/>
    </source>
</evidence>
<keyword evidence="2" id="KW-0805">Transcription regulation</keyword>
<dbReference type="AlphaFoldDB" id="A0A9X1WB57"/>
<dbReference type="PRINTS" id="PR00039">
    <property type="entry name" value="HTHLYSR"/>
</dbReference>
<dbReference type="Gene3D" id="1.10.10.10">
    <property type="entry name" value="Winged helix-like DNA-binding domain superfamily/Winged helix DNA-binding domain"/>
    <property type="match status" value="1"/>
</dbReference>
<dbReference type="Pfam" id="PF03466">
    <property type="entry name" value="LysR_substrate"/>
    <property type="match status" value="1"/>
</dbReference>
<reference evidence="6" key="1">
    <citation type="submission" date="2021-11" db="EMBL/GenBank/DDBJ databases">
        <title>Vibrio ZSDE26 sp. nov. and Vibrio ZSDZ34 sp. nov., isolated from coastal seawater in Qingdao.</title>
        <authorList>
            <person name="Zhang P."/>
        </authorList>
    </citation>
    <scope>NUCLEOTIDE SEQUENCE</scope>
    <source>
        <strain evidence="6">ZSDZ34</strain>
    </source>
</reference>
<gene>
    <name evidence="6" type="ORF">LNL84_12400</name>
</gene>
<dbReference type="Gene3D" id="3.40.190.290">
    <property type="match status" value="1"/>
</dbReference>
<dbReference type="EMBL" id="JAJNNZ010000009">
    <property type="protein sequence ID" value="MCJ2377632.1"/>
    <property type="molecule type" value="Genomic_DNA"/>
</dbReference>
<organism evidence="6 7">
    <name type="scientific">Vibrio gelatinilyticus</name>
    <dbReference type="NCBI Taxonomy" id="2893468"/>
    <lineage>
        <taxon>Bacteria</taxon>
        <taxon>Pseudomonadati</taxon>
        <taxon>Pseudomonadota</taxon>
        <taxon>Gammaproteobacteria</taxon>
        <taxon>Vibrionales</taxon>
        <taxon>Vibrionaceae</taxon>
        <taxon>Vibrio</taxon>
    </lineage>
</organism>
<keyword evidence="3" id="KW-0238">DNA-binding</keyword>
<dbReference type="PANTHER" id="PTHR30419:SF30">
    <property type="entry name" value="LYSR FAMILY TRANSCRIPTIONAL REGULATOR"/>
    <property type="match status" value="1"/>
</dbReference>
<dbReference type="SUPFAM" id="SSF53850">
    <property type="entry name" value="Periplasmic binding protein-like II"/>
    <property type="match status" value="1"/>
</dbReference>
<dbReference type="InterPro" id="IPR005119">
    <property type="entry name" value="LysR_subst-bd"/>
</dbReference>
<dbReference type="InterPro" id="IPR036390">
    <property type="entry name" value="WH_DNA-bd_sf"/>
</dbReference>
<feature type="domain" description="HTH lysR-type" evidence="5">
    <location>
        <begin position="1"/>
        <end position="57"/>
    </location>
</feature>
<evidence type="ECO:0000256" key="4">
    <source>
        <dbReference type="ARBA" id="ARBA00023163"/>
    </source>
</evidence>
<proteinExistence type="inferred from homology"/>
<dbReference type="RefSeq" id="WP_244357812.1">
    <property type="nucleotide sequence ID" value="NZ_JAJNNZ010000009.1"/>
</dbReference>
<dbReference type="GO" id="GO:0003700">
    <property type="term" value="F:DNA-binding transcription factor activity"/>
    <property type="evidence" value="ECO:0007669"/>
    <property type="project" value="InterPro"/>
</dbReference>
<dbReference type="SUPFAM" id="SSF46785">
    <property type="entry name" value="Winged helix' DNA-binding domain"/>
    <property type="match status" value="1"/>
</dbReference>
<dbReference type="PANTHER" id="PTHR30419">
    <property type="entry name" value="HTH-TYPE TRANSCRIPTIONAL REGULATOR YBHD"/>
    <property type="match status" value="1"/>
</dbReference>
<dbReference type="CDD" id="cd05466">
    <property type="entry name" value="PBP2_LTTR_substrate"/>
    <property type="match status" value="1"/>
</dbReference>
<evidence type="ECO:0000313" key="6">
    <source>
        <dbReference type="EMBL" id="MCJ2377632.1"/>
    </source>
</evidence>
<dbReference type="Proteomes" id="UP001139488">
    <property type="component" value="Unassembled WGS sequence"/>
</dbReference>
<evidence type="ECO:0000256" key="2">
    <source>
        <dbReference type="ARBA" id="ARBA00023015"/>
    </source>
</evidence>
<dbReference type="InterPro" id="IPR000847">
    <property type="entry name" value="LysR_HTH_N"/>
</dbReference>
<dbReference type="PROSITE" id="PS50931">
    <property type="entry name" value="HTH_LYSR"/>
    <property type="match status" value="1"/>
</dbReference>
<keyword evidence="7" id="KW-1185">Reference proteome</keyword>
<name>A0A9X1WB57_9VIBR</name>
<dbReference type="InterPro" id="IPR036388">
    <property type="entry name" value="WH-like_DNA-bd_sf"/>
</dbReference>
<comment type="caution">
    <text evidence="6">The sequence shown here is derived from an EMBL/GenBank/DDBJ whole genome shotgun (WGS) entry which is preliminary data.</text>
</comment>
<dbReference type="GO" id="GO:0003677">
    <property type="term" value="F:DNA binding"/>
    <property type="evidence" value="ECO:0007669"/>
    <property type="project" value="UniProtKB-KW"/>
</dbReference>
<evidence type="ECO:0000313" key="7">
    <source>
        <dbReference type="Proteomes" id="UP001139488"/>
    </source>
</evidence>
<keyword evidence="4" id="KW-0804">Transcription</keyword>
<dbReference type="InterPro" id="IPR050950">
    <property type="entry name" value="HTH-type_LysR_regulators"/>
</dbReference>
<sequence>MERLLQQLLVVAKSDSLKNAGQALGISQPALTKNMQRLESQYKVPLLERTSRGITLTQFGEIIVNRAKRIEHEHVLLNEELSAVRGGKGAHLRVGCGPVWASNELPDAMVELVKKLPELNLQLDAGSQEDMFHRLGNSELDIVLASDTISARSQGEFDYIPFWDSSVEVYVSPSHPLVDQITVSAHMLSEYSWALLTQSNDVVSVLNQFFHDQELPPANVAFRSAYWESIPNVINETELLLLIPERLATQAQAKGLILLDCEALNWEFSSGVWLRKGIIKTKAQNLFIECLEHHTVNKRN</sequence>
<dbReference type="Pfam" id="PF00126">
    <property type="entry name" value="HTH_1"/>
    <property type="match status" value="1"/>
</dbReference>
<dbReference type="GO" id="GO:0005829">
    <property type="term" value="C:cytosol"/>
    <property type="evidence" value="ECO:0007669"/>
    <property type="project" value="TreeGrafter"/>
</dbReference>
<comment type="similarity">
    <text evidence="1">Belongs to the LysR transcriptional regulatory family.</text>
</comment>
<evidence type="ECO:0000256" key="3">
    <source>
        <dbReference type="ARBA" id="ARBA00023125"/>
    </source>
</evidence>